<dbReference type="AlphaFoldDB" id="A0A4R3I073"/>
<keyword evidence="4" id="KW-1185">Reference proteome</keyword>
<protein>
    <submittedName>
        <fullName evidence="3">MSHA pilin protein MshD</fullName>
    </submittedName>
</protein>
<sequence length="200" mass="21098">MSIARTRHSLTGRRQRQHGLSLIELIVFIMIVSVAVAGVLAVLNQNTRASADPLRRKQALAIAEALLEEVELARFTYCDPADAKAQTATSPADCASIPENAGPESGNARPYDNVNDYVAAFGSAQAYSTDVADGAFPSGYATTVTIQADSNLGPTGAKIPSGGAPANMNALRITVRVNYSATDAIILEGYRTRYAPEVTP</sequence>
<evidence type="ECO:0000256" key="2">
    <source>
        <dbReference type="SAM" id="Phobius"/>
    </source>
</evidence>
<evidence type="ECO:0000313" key="4">
    <source>
        <dbReference type="Proteomes" id="UP000295382"/>
    </source>
</evidence>
<dbReference type="OrthoDB" id="8759523at2"/>
<proteinExistence type="predicted"/>
<feature type="region of interest" description="Disordered" evidence="1">
    <location>
        <begin position="88"/>
        <end position="109"/>
    </location>
</feature>
<reference evidence="3 4" key="1">
    <citation type="submission" date="2019-03" db="EMBL/GenBank/DDBJ databases">
        <title>Genomic Encyclopedia of Type Strains, Phase IV (KMG-IV): sequencing the most valuable type-strain genomes for metagenomic binning, comparative biology and taxonomic classification.</title>
        <authorList>
            <person name="Goeker M."/>
        </authorList>
    </citation>
    <scope>NUCLEOTIDE SEQUENCE [LARGE SCALE GENOMIC DNA]</scope>
    <source>
        <strain evidence="3 4">DSM 7445</strain>
    </source>
</reference>
<dbReference type="EMBL" id="SLZQ01000001">
    <property type="protein sequence ID" value="TCS39076.1"/>
    <property type="molecule type" value="Genomic_DNA"/>
</dbReference>
<keyword evidence="2" id="KW-0812">Transmembrane</keyword>
<dbReference type="PROSITE" id="PS00409">
    <property type="entry name" value="PROKAR_NTER_METHYL"/>
    <property type="match status" value="1"/>
</dbReference>
<organism evidence="3 4">
    <name type="scientific">Paucimonas lemoignei</name>
    <name type="common">Pseudomonas lemoignei</name>
    <dbReference type="NCBI Taxonomy" id="29443"/>
    <lineage>
        <taxon>Bacteria</taxon>
        <taxon>Pseudomonadati</taxon>
        <taxon>Pseudomonadota</taxon>
        <taxon>Betaproteobacteria</taxon>
        <taxon>Burkholderiales</taxon>
        <taxon>Burkholderiaceae</taxon>
        <taxon>Paucimonas</taxon>
    </lineage>
</organism>
<dbReference type="Proteomes" id="UP000295382">
    <property type="component" value="Unassembled WGS sequence"/>
</dbReference>
<comment type="caution">
    <text evidence="3">The sequence shown here is derived from an EMBL/GenBank/DDBJ whole genome shotgun (WGS) entry which is preliminary data.</text>
</comment>
<name>A0A4R3I073_PAULE</name>
<dbReference type="RefSeq" id="WP_132256185.1">
    <property type="nucleotide sequence ID" value="NZ_SLZQ01000001.1"/>
</dbReference>
<dbReference type="InterPro" id="IPR012902">
    <property type="entry name" value="N_methyl_site"/>
</dbReference>
<feature type="transmembrane region" description="Helical" evidence="2">
    <location>
        <begin position="21"/>
        <end position="43"/>
    </location>
</feature>
<evidence type="ECO:0000256" key="1">
    <source>
        <dbReference type="SAM" id="MobiDB-lite"/>
    </source>
</evidence>
<dbReference type="Pfam" id="PF07963">
    <property type="entry name" value="N_methyl"/>
    <property type="match status" value="1"/>
</dbReference>
<gene>
    <name evidence="3" type="ORF">EDC30_10126</name>
</gene>
<evidence type="ECO:0000313" key="3">
    <source>
        <dbReference type="EMBL" id="TCS39076.1"/>
    </source>
</evidence>
<keyword evidence="2" id="KW-0472">Membrane</keyword>
<keyword evidence="2" id="KW-1133">Transmembrane helix</keyword>
<accession>A0A4R3I073</accession>